<dbReference type="Gene3D" id="3.30.300.30">
    <property type="match status" value="1"/>
</dbReference>
<dbReference type="Gene3D" id="3.40.50.980">
    <property type="match status" value="2"/>
</dbReference>
<dbReference type="PANTHER" id="PTHR45527:SF1">
    <property type="entry name" value="FATTY ACID SYNTHASE"/>
    <property type="match status" value="1"/>
</dbReference>
<dbReference type="PROSITE" id="PS00455">
    <property type="entry name" value="AMP_BINDING"/>
    <property type="match status" value="1"/>
</dbReference>
<organism evidence="2 3">
    <name type="scientific">Vibrio alginolyticus</name>
    <dbReference type="NCBI Taxonomy" id="663"/>
    <lineage>
        <taxon>Bacteria</taxon>
        <taxon>Pseudomonadati</taxon>
        <taxon>Pseudomonadota</taxon>
        <taxon>Gammaproteobacteria</taxon>
        <taxon>Vibrionales</taxon>
        <taxon>Vibrionaceae</taxon>
        <taxon>Vibrio</taxon>
    </lineage>
</organism>
<dbReference type="Gene3D" id="3.30.559.10">
    <property type="entry name" value="Chloramphenicol acetyltransferase-like domain"/>
    <property type="match status" value="2"/>
</dbReference>
<dbReference type="SUPFAM" id="SSF52777">
    <property type="entry name" value="CoA-dependent acyltransferases"/>
    <property type="match status" value="4"/>
</dbReference>
<dbReference type="SUPFAM" id="SSF47336">
    <property type="entry name" value="ACP-like"/>
    <property type="match status" value="1"/>
</dbReference>
<dbReference type="RefSeq" id="WP_171346227.1">
    <property type="nucleotide sequence ID" value="NZ_VTYF01000020.1"/>
</dbReference>
<dbReference type="InterPro" id="IPR023213">
    <property type="entry name" value="CAT-like_dom_sf"/>
</dbReference>
<dbReference type="InterPro" id="IPR036736">
    <property type="entry name" value="ACP-like_sf"/>
</dbReference>
<dbReference type="Gene3D" id="3.30.559.30">
    <property type="entry name" value="Nonribosomal peptide synthetase, condensation domain"/>
    <property type="match status" value="2"/>
</dbReference>
<gene>
    <name evidence="2" type="ORF">F0254_22715</name>
</gene>
<dbReference type="Gene3D" id="2.30.38.10">
    <property type="entry name" value="Luciferase, Domain 3"/>
    <property type="match status" value="1"/>
</dbReference>
<dbReference type="Pfam" id="PF00501">
    <property type="entry name" value="AMP-binding"/>
    <property type="match status" value="1"/>
</dbReference>
<dbReference type="GO" id="GO:0003824">
    <property type="term" value="F:catalytic activity"/>
    <property type="evidence" value="ECO:0007669"/>
    <property type="project" value="InterPro"/>
</dbReference>
<dbReference type="InterPro" id="IPR010071">
    <property type="entry name" value="AA_adenyl_dom"/>
</dbReference>
<dbReference type="InterPro" id="IPR000873">
    <property type="entry name" value="AMP-dep_synth/lig_dom"/>
</dbReference>
<name>A0A7Y4B6Q3_VIBAL</name>
<dbReference type="InterPro" id="IPR020845">
    <property type="entry name" value="AMP-binding_CS"/>
</dbReference>
<dbReference type="GO" id="GO:0031177">
    <property type="term" value="F:phosphopantetheine binding"/>
    <property type="evidence" value="ECO:0007669"/>
    <property type="project" value="TreeGrafter"/>
</dbReference>
<accession>A0A7Y4B6Q3</accession>
<evidence type="ECO:0000313" key="2">
    <source>
        <dbReference type="EMBL" id="NOI11645.1"/>
    </source>
</evidence>
<dbReference type="GO" id="GO:0044550">
    <property type="term" value="P:secondary metabolite biosynthetic process"/>
    <property type="evidence" value="ECO:0007669"/>
    <property type="project" value="TreeGrafter"/>
</dbReference>
<sequence length="1489" mass="167036">MSVQAILSSLEQQGVKLWLEGEALKFYSPSKLDQATADLIRADREAIVAHLQKLKEWPVIHTAPSTFGQQRHWLLSMDADVADSYNIPLLLSIKESISVTKITEGLTALVRQQEGLRTTFAVDGNQLVQQIRVPFIVSVIHKDGLTEEAFSAYCQHCLEEEWEEESPLFNAHYLEKCNGQRFLYVCFHHAIADAWSLNVFVEQLYGFICGQKPAVLDCQSREIAAIQHRWINSSEADKQRDYWQDLLSQEYQPLRLPVDTTIPPEAECNTSTIPLILSGSMPVERLHELCRQEGVTPFMYCFSAFALLMHKLTGQNAMVIGVPIAERDKTNRNLIGCMLNTLPVLVDFKGIITIKDLLAHIKDRILGAFRHRNLPIEEMMALTRKGRIAAASTLYQVLFNMMNFSHKESEAAHTVFSYEDSGRVASPYPLSFDIWMSGNTLQGRCIFDGRSFTVDRVKKLADYYGELLAILSNGDTPLSSISLLSEQEVSECWRRVKAVTDERVTDTLIDAFDRQVQCEPNRLAVQDQGGEISYRELWQRASKLALLLIEQGVRENDVVGIHLPRGQQAIIAIMAVLKAKAGYLPLGYDYPAERISIMIEDACPKVIITEGLLQSPNTLSAFSGSLVTLSEAVWQGELSDSERSILSGYSSDQLIYLTYTSGSTGRPKGIALTNRSLMNLIDWSTEHHLTPARVMQFASLNFDASFHEIFYALCSGGSVHVVDDNTRLDPDELVQFVAKNGLSYVIWPVTVLKQVATHYCDAPGILQTLKEVITTGEQLILNESIKTLFSNLPTCRLSNHYGPAETHVVTSYHYQGDPSTWENYCPVGREICNTEILVLDAHQKPVPDGVQGEAYIAGVSLALGYVNDEEKTKQKFTEISLAPEQFARVYRTGDIVKRRADGNLVFIERADTMVKINGVRVELAEIEICLLRHPHIHEAVVRAYETTLGKALCCYLVTSQNITGDIPSLKHHLTKYLPNSVIPSEFVFLDRIPLNKNGKVDIGVLNEWRQRKAQGDEVIPSDSSPISQKVHDIYRTQLGMESFDNTKSFFELNGNSLLAGLITARLRREFKVDLSIKDFFLNSSVQAMSTFIENLNATPTETQKAVQTLDRYSLPVFEFSTPLKNQKTIAFRIAQKGSLEAVSLALSSVIESHDVFESRLSNGQVVRSFGVKPAVERHVVDSDSQLNALINVANETTLEHDSDGQITARFWLIEVNRECVVCMTWHVLLMDAHSVYEFKRALSHQLAGGAVSSQPPSYWDWLARAHHDTSLESTPEWVRTLEEYERPWAWNEAKHCAISRFTLDDQTVRALRAVCIDEQCSLPSIFLQTFGHMVCEVGEVDICQVGVPVTLRKDELTGPPIGCLTDILPLLISKDGKESYMELFHRLLQLIDEAPPMVNLSATRSGHNLTVPSGCHVLFNYLTESAICAPFDGIDVPPRWPRYDAVLECIEDGECIILELHIPAMPEASQQKLLMLLVNQLRLTGVTQL</sequence>
<dbReference type="GO" id="GO:0005737">
    <property type="term" value="C:cytoplasm"/>
    <property type="evidence" value="ECO:0007669"/>
    <property type="project" value="TreeGrafter"/>
</dbReference>
<dbReference type="Gene3D" id="1.10.1200.10">
    <property type="entry name" value="ACP-like"/>
    <property type="match status" value="1"/>
</dbReference>
<dbReference type="InterPro" id="IPR044894">
    <property type="entry name" value="TubC_N_sf"/>
</dbReference>
<dbReference type="Pfam" id="PF13193">
    <property type="entry name" value="AMP-binding_C"/>
    <property type="match status" value="1"/>
</dbReference>
<dbReference type="GO" id="GO:0043041">
    <property type="term" value="P:amino acid activation for nonribosomal peptide biosynthetic process"/>
    <property type="evidence" value="ECO:0007669"/>
    <property type="project" value="TreeGrafter"/>
</dbReference>
<dbReference type="InterPro" id="IPR001242">
    <property type="entry name" value="Condensation_dom"/>
</dbReference>
<proteinExistence type="predicted"/>
<dbReference type="InterPro" id="IPR025110">
    <property type="entry name" value="AMP-bd_C"/>
</dbReference>
<dbReference type="Pfam" id="PF00550">
    <property type="entry name" value="PP-binding"/>
    <property type="match status" value="1"/>
</dbReference>
<dbReference type="InterPro" id="IPR045851">
    <property type="entry name" value="AMP-bd_C_sf"/>
</dbReference>
<dbReference type="EMBL" id="VTYF01000020">
    <property type="protein sequence ID" value="NOI11645.1"/>
    <property type="molecule type" value="Genomic_DNA"/>
</dbReference>
<evidence type="ECO:0000259" key="1">
    <source>
        <dbReference type="PROSITE" id="PS50075"/>
    </source>
</evidence>
<feature type="domain" description="Carrier" evidence="1">
    <location>
        <begin position="1021"/>
        <end position="1096"/>
    </location>
</feature>
<dbReference type="CDD" id="cd05930">
    <property type="entry name" value="A_NRPS"/>
    <property type="match status" value="1"/>
</dbReference>
<dbReference type="NCBIfam" id="TIGR01733">
    <property type="entry name" value="AA-adenyl-dom"/>
    <property type="match status" value="1"/>
</dbReference>
<protein>
    <submittedName>
        <fullName evidence="2">Amino acid adenylation domain-containing protein</fullName>
    </submittedName>
</protein>
<dbReference type="Gene3D" id="1.10.10.1830">
    <property type="entry name" value="Non-ribosomal peptide synthase, adenylation domain"/>
    <property type="match status" value="1"/>
</dbReference>
<dbReference type="Proteomes" id="UP000532247">
    <property type="component" value="Unassembled WGS sequence"/>
</dbReference>
<dbReference type="Pfam" id="PF00668">
    <property type="entry name" value="Condensation"/>
    <property type="match status" value="1"/>
</dbReference>
<reference evidence="2 3" key="1">
    <citation type="submission" date="2019-09" db="EMBL/GenBank/DDBJ databases">
        <title>Draft genome sequencing and comparative genomics of hatchery-associated Vibrios.</title>
        <authorList>
            <person name="Kehlet-Delgado H."/>
            <person name="Mueller R.S."/>
        </authorList>
    </citation>
    <scope>NUCLEOTIDE SEQUENCE [LARGE SCALE GENOMIC DNA]</scope>
    <source>
        <strain evidence="2 3">081416A</strain>
    </source>
</reference>
<dbReference type="InterPro" id="IPR009081">
    <property type="entry name" value="PP-bd_ACP"/>
</dbReference>
<dbReference type="PANTHER" id="PTHR45527">
    <property type="entry name" value="NONRIBOSOMAL PEPTIDE SYNTHETASE"/>
    <property type="match status" value="1"/>
</dbReference>
<evidence type="ECO:0000313" key="3">
    <source>
        <dbReference type="Proteomes" id="UP000532247"/>
    </source>
</evidence>
<comment type="caution">
    <text evidence="2">The sequence shown here is derived from an EMBL/GenBank/DDBJ whole genome shotgun (WGS) entry which is preliminary data.</text>
</comment>
<dbReference type="SUPFAM" id="SSF56801">
    <property type="entry name" value="Acetyl-CoA synthetase-like"/>
    <property type="match status" value="1"/>
</dbReference>
<dbReference type="PROSITE" id="PS50075">
    <property type="entry name" value="CARRIER"/>
    <property type="match status" value="1"/>
</dbReference>
<dbReference type="Pfam" id="PF18563">
    <property type="entry name" value="TubC_N"/>
    <property type="match status" value="1"/>
</dbReference>
<dbReference type="InterPro" id="IPR041464">
    <property type="entry name" value="TubC_N"/>
</dbReference>